<proteinExistence type="predicted"/>
<feature type="region of interest" description="Disordered" evidence="1">
    <location>
        <begin position="56"/>
        <end position="76"/>
    </location>
</feature>
<evidence type="ECO:0000313" key="2">
    <source>
        <dbReference type="EMBL" id="MBA5776960.1"/>
    </source>
</evidence>
<gene>
    <name evidence="2" type="ORF">H2509_07425</name>
</gene>
<name>A0A839ABB2_9HYPH</name>
<reference evidence="2 3" key="1">
    <citation type="submission" date="2020-07" db="EMBL/GenBank/DDBJ databases">
        <title>Stappia sp., F7233, whole genome shotgun sequencing project.</title>
        <authorList>
            <person name="Jiang S."/>
            <person name="Liu Z.W."/>
            <person name="Du Z.J."/>
        </authorList>
    </citation>
    <scope>NUCLEOTIDE SEQUENCE [LARGE SCALE GENOMIC DNA]</scope>
    <source>
        <strain evidence="2 3">F7233</strain>
    </source>
</reference>
<keyword evidence="3" id="KW-1185">Reference proteome</keyword>
<dbReference type="EMBL" id="JACFXV010000044">
    <property type="protein sequence ID" value="MBA5776960.1"/>
    <property type="molecule type" value="Genomic_DNA"/>
</dbReference>
<comment type="caution">
    <text evidence="2">The sequence shown here is derived from an EMBL/GenBank/DDBJ whole genome shotgun (WGS) entry which is preliminary data.</text>
</comment>
<evidence type="ECO:0000256" key="1">
    <source>
        <dbReference type="SAM" id="MobiDB-lite"/>
    </source>
</evidence>
<dbReference type="AlphaFoldDB" id="A0A839ABB2"/>
<dbReference type="RefSeq" id="WP_182163900.1">
    <property type="nucleotide sequence ID" value="NZ_JACFXV010000044.1"/>
</dbReference>
<protein>
    <submittedName>
        <fullName evidence="2">Uncharacterized protein</fullName>
    </submittedName>
</protein>
<evidence type="ECO:0000313" key="3">
    <source>
        <dbReference type="Proteomes" id="UP000541109"/>
    </source>
</evidence>
<dbReference type="Proteomes" id="UP000541109">
    <property type="component" value="Unassembled WGS sequence"/>
</dbReference>
<accession>A0A839ABB2</accession>
<sequence length="194" mass="20930">MVSPLGLNNNFLGSIFGTSSGDRQPLDANSPVIQRARKQAEEIVPRLLLKSALQSDSKLGQPPGEAPTDPDHVSNVHSEVKVNGKTVARAYNDGNVELAPQYKLIEQVLEFDQDTSKGPALAEDRIARIQALLQDLGATFAQNGDGPNESAFRPSDSVIVQVERAETAQSLEDYLAEKVKNGETEPGLLISTRI</sequence>
<organism evidence="2 3">
    <name type="scientific">Stappia albiluteola</name>
    <dbReference type="NCBI Taxonomy" id="2758565"/>
    <lineage>
        <taxon>Bacteria</taxon>
        <taxon>Pseudomonadati</taxon>
        <taxon>Pseudomonadota</taxon>
        <taxon>Alphaproteobacteria</taxon>
        <taxon>Hyphomicrobiales</taxon>
        <taxon>Stappiaceae</taxon>
        <taxon>Stappia</taxon>
    </lineage>
</organism>